<dbReference type="EMBL" id="LFRF01000008">
    <property type="protein sequence ID" value="KND91577.1"/>
    <property type="molecule type" value="Genomic_DNA"/>
</dbReference>
<keyword evidence="3" id="KW-1185">Reference proteome</keyword>
<evidence type="ECO:0000313" key="2">
    <source>
        <dbReference type="EMBL" id="KND91577.1"/>
    </source>
</evidence>
<proteinExistence type="predicted"/>
<sequence length="65" mass="7033">METMATLPSSMKGEGSPKAVTEPSAVTQRVNKGILKIIFWYVASADNAAIREEGTQDEGEDFNTI</sequence>
<gene>
    <name evidence="2" type="ORF">TOPH_03829</name>
</gene>
<dbReference type="OrthoDB" id="10259236at2759"/>
<reference evidence="2 3" key="1">
    <citation type="journal article" date="2015" name="BMC Genomics">
        <title>The genome of the truffle-parasite Tolypocladium ophioglossoides and the evolution of antifungal peptaibiotics.</title>
        <authorList>
            <person name="Quandt C.A."/>
            <person name="Bushley K.E."/>
            <person name="Spatafora J.W."/>
        </authorList>
    </citation>
    <scope>NUCLEOTIDE SEQUENCE [LARGE SCALE GENOMIC DNA]</scope>
    <source>
        <strain evidence="2 3">CBS 100239</strain>
    </source>
</reference>
<protein>
    <submittedName>
        <fullName evidence="2">Uncharacterized protein</fullName>
    </submittedName>
</protein>
<evidence type="ECO:0000256" key="1">
    <source>
        <dbReference type="SAM" id="MobiDB-lite"/>
    </source>
</evidence>
<dbReference type="Proteomes" id="UP000036947">
    <property type="component" value="Unassembled WGS sequence"/>
</dbReference>
<accession>A0A0L0NBR0</accession>
<organism evidence="2 3">
    <name type="scientific">Tolypocladium ophioglossoides (strain CBS 100239)</name>
    <name type="common">Snaketongue truffleclub</name>
    <name type="synonym">Elaphocordyceps ophioglossoides</name>
    <dbReference type="NCBI Taxonomy" id="1163406"/>
    <lineage>
        <taxon>Eukaryota</taxon>
        <taxon>Fungi</taxon>
        <taxon>Dikarya</taxon>
        <taxon>Ascomycota</taxon>
        <taxon>Pezizomycotina</taxon>
        <taxon>Sordariomycetes</taxon>
        <taxon>Hypocreomycetidae</taxon>
        <taxon>Hypocreales</taxon>
        <taxon>Ophiocordycipitaceae</taxon>
        <taxon>Tolypocladium</taxon>
    </lineage>
</organism>
<name>A0A0L0NBR0_TOLOC</name>
<evidence type="ECO:0000313" key="3">
    <source>
        <dbReference type="Proteomes" id="UP000036947"/>
    </source>
</evidence>
<feature type="region of interest" description="Disordered" evidence="1">
    <location>
        <begin position="1"/>
        <end position="23"/>
    </location>
</feature>
<comment type="caution">
    <text evidence="2">The sequence shown here is derived from an EMBL/GenBank/DDBJ whole genome shotgun (WGS) entry which is preliminary data.</text>
</comment>
<dbReference type="AlphaFoldDB" id="A0A0L0NBR0"/>